<organism evidence="1 2">
    <name type="scientific">Candidatus Giovannonibacteria bacterium GW2011_GWA2_45_21</name>
    <dbReference type="NCBI Taxonomy" id="1618649"/>
    <lineage>
        <taxon>Bacteria</taxon>
        <taxon>Candidatus Giovannoniibacteriota</taxon>
    </lineage>
</organism>
<comment type="caution">
    <text evidence="1">The sequence shown here is derived from an EMBL/GenBank/DDBJ whole genome shotgun (WGS) entry which is preliminary data.</text>
</comment>
<evidence type="ECO:0000313" key="1">
    <source>
        <dbReference type="EMBL" id="KKU03781.1"/>
    </source>
</evidence>
<accession>A0A0G1M6A2</accession>
<protein>
    <submittedName>
        <fullName evidence="1">Uncharacterized protein</fullName>
    </submittedName>
</protein>
<sequence length="32" mass="3770">MTKIKNSKHYDLEERTLAFAKGVRTFVNRAMN</sequence>
<gene>
    <name evidence="1" type="ORF">UX06_C0034G0003</name>
</gene>
<name>A0A0G1M6A2_9BACT</name>
<dbReference type="EMBL" id="LCKT01000034">
    <property type="protein sequence ID" value="KKU03781.1"/>
    <property type="molecule type" value="Genomic_DNA"/>
</dbReference>
<dbReference type="Proteomes" id="UP000034696">
    <property type="component" value="Unassembled WGS sequence"/>
</dbReference>
<reference evidence="1 2" key="1">
    <citation type="journal article" date="2015" name="Nature">
        <title>rRNA introns, odd ribosomes, and small enigmatic genomes across a large radiation of phyla.</title>
        <authorList>
            <person name="Brown C.T."/>
            <person name="Hug L.A."/>
            <person name="Thomas B.C."/>
            <person name="Sharon I."/>
            <person name="Castelle C.J."/>
            <person name="Singh A."/>
            <person name="Wilkins M.J."/>
            <person name="Williams K.H."/>
            <person name="Banfield J.F."/>
        </authorList>
    </citation>
    <scope>NUCLEOTIDE SEQUENCE [LARGE SCALE GENOMIC DNA]</scope>
</reference>
<dbReference type="AlphaFoldDB" id="A0A0G1M6A2"/>
<proteinExistence type="predicted"/>
<evidence type="ECO:0000313" key="2">
    <source>
        <dbReference type="Proteomes" id="UP000034696"/>
    </source>
</evidence>